<comment type="caution">
    <text evidence="1">The sequence shown here is derived from an EMBL/GenBank/DDBJ whole genome shotgun (WGS) entry which is preliminary data.</text>
</comment>
<accession>A0AAW8PZ42</accession>
<proteinExistence type="predicted"/>
<protein>
    <submittedName>
        <fullName evidence="1">Uncharacterized protein</fullName>
    </submittedName>
</protein>
<dbReference type="AlphaFoldDB" id="A0AAW8PZ42"/>
<dbReference type="Proteomes" id="UP001253193">
    <property type="component" value="Unassembled WGS sequence"/>
</dbReference>
<gene>
    <name evidence="1" type="ORF">QX249_12465</name>
</gene>
<sequence length="321" mass="36732">MSKSRKSKKKPIRYELYKTQFQRLATDKKLAKHAKEKLGEVSPEVAYTHFAQTADYLHDSIGHICGAEELYWLKKSRKAVFLTKDLISMLNRATFSLEQCGTIAQLNDLNSFCVAIPKGTTMKTESGKEIEVHPFLFSMMPLRDWLQSVKSEYLATTGSDFETDPELLADKDEVILTLTYTTEDSVLYQTVEKLSNLPTILSTGIRDKKYIDNYQILDNDERTQSTMMLKLALSFMIYSSAKQGTNLVDGYPTNCIFDMGAGFTRTFWKPSTADYKPLWLGKKEESEVIGAHFRNLSDESDYQGEYAWMPVGSLWEFIDEH</sequence>
<dbReference type="RefSeq" id="WP_311020370.1">
    <property type="nucleotide sequence ID" value="NZ_JAUHGG010000003.1"/>
</dbReference>
<evidence type="ECO:0000313" key="2">
    <source>
        <dbReference type="Proteomes" id="UP001253193"/>
    </source>
</evidence>
<name>A0AAW8PZ42_VIBPH</name>
<evidence type="ECO:0000313" key="1">
    <source>
        <dbReference type="EMBL" id="MDS1821477.1"/>
    </source>
</evidence>
<dbReference type="EMBL" id="JAUHGG010000003">
    <property type="protein sequence ID" value="MDS1821477.1"/>
    <property type="molecule type" value="Genomic_DNA"/>
</dbReference>
<reference evidence="1" key="1">
    <citation type="submission" date="2023-06" db="EMBL/GenBank/DDBJ databases">
        <title>Genomic Diversity of Vibrio spp. and Metagenomic Analysis of Pathogens in Florida Gulf Coastal Waters Following Hurricane Ian.</title>
        <authorList>
            <person name="Brumfield K.D."/>
        </authorList>
    </citation>
    <scope>NUCLEOTIDE SEQUENCE</scope>
    <source>
        <strain evidence="1">WBS2B-138</strain>
    </source>
</reference>
<organism evidence="1 2">
    <name type="scientific">Vibrio parahaemolyticus</name>
    <dbReference type="NCBI Taxonomy" id="670"/>
    <lineage>
        <taxon>Bacteria</taxon>
        <taxon>Pseudomonadati</taxon>
        <taxon>Pseudomonadota</taxon>
        <taxon>Gammaproteobacteria</taxon>
        <taxon>Vibrionales</taxon>
        <taxon>Vibrionaceae</taxon>
        <taxon>Vibrio</taxon>
    </lineage>
</organism>